<keyword evidence="3" id="KW-1185">Reference proteome</keyword>
<dbReference type="Pfam" id="PF07120">
    <property type="entry name" value="DUF1376"/>
    <property type="match status" value="1"/>
</dbReference>
<reference evidence="2" key="2">
    <citation type="submission" date="2020-09" db="EMBL/GenBank/DDBJ databases">
        <authorList>
            <person name="Sun Q."/>
            <person name="Zhou Y."/>
        </authorList>
    </citation>
    <scope>NUCLEOTIDE SEQUENCE</scope>
    <source>
        <strain evidence="2">CGMCC 1.12214</strain>
    </source>
</reference>
<feature type="compositionally biased region" description="Basic and acidic residues" evidence="1">
    <location>
        <begin position="336"/>
        <end position="354"/>
    </location>
</feature>
<sequence length="354" mass="38673">MAALPYMPLYVADYLADAAHLTAAGHGAYLLLMMTYWQRGEPLPADDRKLARIARMTDAEWAEVRPDVAEFFREEDGRWFQPRIERELEKVRDKSEIARSAGQASAARRASKGGNARSTDDQRTSNEDQGAAQAFGGQASASVQGTDPSQSASIPPTPRSEANGNARTTSAERTLNGRSTDAQRTFNHTDTDTEKERERENAGAQALAGDAGRQKPVAITAKPAAQPDPFEAFWALYPKRPGNPRKPAAEKFAAALKRGVDPMAIVEGVRRYALSREGEDPTYTAMASTWLHQERWTVDFTPARPTTRQPAQGKPNELANAFDRLDARIAAARAGARGEDRGDHTELELRAAAG</sequence>
<feature type="compositionally biased region" description="Low complexity" evidence="1">
    <location>
        <begin position="129"/>
        <end position="145"/>
    </location>
</feature>
<dbReference type="Proteomes" id="UP000603912">
    <property type="component" value="Unassembled WGS sequence"/>
</dbReference>
<evidence type="ECO:0000313" key="3">
    <source>
        <dbReference type="Proteomes" id="UP000603912"/>
    </source>
</evidence>
<evidence type="ECO:0000313" key="2">
    <source>
        <dbReference type="EMBL" id="GGH14596.1"/>
    </source>
</evidence>
<dbReference type="EMBL" id="BMES01000001">
    <property type="protein sequence ID" value="GGH14596.1"/>
    <property type="molecule type" value="Genomic_DNA"/>
</dbReference>
<feature type="region of interest" description="Disordered" evidence="1">
    <location>
        <begin position="91"/>
        <end position="215"/>
    </location>
</feature>
<dbReference type="InterPro" id="IPR010781">
    <property type="entry name" value="DUF1376"/>
</dbReference>
<name>A0A917MJ12_9HYPH</name>
<dbReference type="RefSeq" id="WP_188516941.1">
    <property type="nucleotide sequence ID" value="NZ_BMES01000001.1"/>
</dbReference>
<evidence type="ECO:0000256" key="1">
    <source>
        <dbReference type="SAM" id="MobiDB-lite"/>
    </source>
</evidence>
<gene>
    <name evidence="2" type="ORF">GCM10007036_14020</name>
</gene>
<comment type="caution">
    <text evidence="2">The sequence shown here is derived from an EMBL/GenBank/DDBJ whole genome shotgun (WGS) entry which is preliminary data.</text>
</comment>
<organism evidence="2 3">
    <name type="scientific">Alsobacter metallidurans</name>
    <dbReference type="NCBI Taxonomy" id="340221"/>
    <lineage>
        <taxon>Bacteria</taxon>
        <taxon>Pseudomonadati</taxon>
        <taxon>Pseudomonadota</taxon>
        <taxon>Alphaproteobacteria</taxon>
        <taxon>Hyphomicrobiales</taxon>
        <taxon>Alsobacteraceae</taxon>
        <taxon>Alsobacter</taxon>
    </lineage>
</organism>
<proteinExistence type="predicted"/>
<reference evidence="2" key="1">
    <citation type="journal article" date="2014" name="Int. J. Syst. Evol. Microbiol.">
        <title>Complete genome sequence of Corynebacterium casei LMG S-19264T (=DSM 44701T), isolated from a smear-ripened cheese.</title>
        <authorList>
            <consortium name="US DOE Joint Genome Institute (JGI-PGF)"/>
            <person name="Walter F."/>
            <person name="Albersmeier A."/>
            <person name="Kalinowski J."/>
            <person name="Ruckert C."/>
        </authorList>
    </citation>
    <scope>NUCLEOTIDE SEQUENCE</scope>
    <source>
        <strain evidence="2">CGMCC 1.12214</strain>
    </source>
</reference>
<protein>
    <recommendedName>
        <fullName evidence="4">DUF1376 domain-containing protein</fullName>
    </recommendedName>
</protein>
<feature type="compositionally biased region" description="Low complexity" evidence="1">
    <location>
        <begin position="98"/>
        <end position="117"/>
    </location>
</feature>
<evidence type="ECO:0008006" key="4">
    <source>
        <dbReference type="Google" id="ProtNLM"/>
    </source>
</evidence>
<feature type="compositionally biased region" description="Polar residues" evidence="1">
    <location>
        <begin position="146"/>
        <end position="186"/>
    </location>
</feature>
<accession>A0A917MJ12</accession>
<feature type="compositionally biased region" description="Basic and acidic residues" evidence="1">
    <location>
        <begin position="187"/>
        <end position="201"/>
    </location>
</feature>
<dbReference type="AlphaFoldDB" id="A0A917MJ12"/>
<feature type="region of interest" description="Disordered" evidence="1">
    <location>
        <begin position="334"/>
        <end position="354"/>
    </location>
</feature>